<dbReference type="RefSeq" id="WP_104812930.1">
    <property type="nucleotide sequence ID" value="NZ_MQUB01000001.1"/>
</dbReference>
<evidence type="ECO:0000313" key="1">
    <source>
        <dbReference type="EMBL" id="PQB04999.1"/>
    </source>
</evidence>
<dbReference type="Proteomes" id="UP000239800">
    <property type="component" value="Unassembled WGS sequence"/>
</dbReference>
<organism evidence="1 2">
    <name type="scientific">Aureitalea marina</name>
    <dbReference type="NCBI Taxonomy" id="930804"/>
    <lineage>
        <taxon>Bacteria</taxon>
        <taxon>Pseudomonadati</taxon>
        <taxon>Bacteroidota</taxon>
        <taxon>Flavobacteriia</taxon>
        <taxon>Flavobacteriales</taxon>
        <taxon>Flavobacteriaceae</taxon>
        <taxon>Aureitalea</taxon>
    </lineage>
</organism>
<dbReference type="NCBIfam" id="NF007144">
    <property type="entry name" value="PRK09585.2-3"/>
    <property type="match status" value="1"/>
</dbReference>
<dbReference type="GO" id="GO:0016773">
    <property type="term" value="F:phosphotransferase activity, alcohol group as acceptor"/>
    <property type="evidence" value="ECO:0007669"/>
    <property type="project" value="InterPro"/>
</dbReference>
<dbReference type="SUPFAM" id="SSF53067">
    <property type="entry name" value="Actin-like ATPase domain"/>
    <property type="match status" value="1"/>
</dbReference>
<dbReference type="PANTHER" id="PTHR30605:SF0">
    <property type="entry name" value="ANHYDRO-N-ACETYLMURAMIC ACID KINASE"/>
    <property type="match status" value="1"/>
</dbReference>
<keyword evidence="1" id="KW-0808">Transferase</keyword>
<proteinExistence type="predicted"/>
<accession>A0A2S7KQU3</accession>
<comment type="caution">
    <text evidence="1">The sequence shown here is derived from an EMBL/GenBank/DDBJ whole genome shotgun (WGS) entry which is preliminary data.</text>
</comment>
<dbReference type="EMBL" id="MQUB01000001">
    <property type="protein sequence ID" value="PQB04999.1"/>
    <property type="molecule type" value="Genomic_DNA"/>
</dbReference>
<dbReference type="Gene3D" id="3.30.420.40">
    <property type="match status" value="2"/>
</dbReference>
<dbReference type="AlphaFoldDB" id="A0A2S7KQU3"/>
<dbReference type="Pfam" id="PF03702">
    <property type="entry name" value="AnmK"/>
    <property type="match status" value="1"/>
</dbReference>
<dbReference type="GO" id="GO:0016301">
    <property type="term" value="F:kinase activity"/>
    <property type="evidence" value="ECO:0007669"/>
    <property type="project" value="UniProtKB-KW"/>
</dbReference>
<evidence type="ECO:0000313" key="2">
    <source>
        <dbReference type="Proteomes" id="UP000239800"/>
    </source>
</evidence>
<gene>
    <name evidence="1" type="ORF">BST85_08925</name>
</gene>
<dbReference type="GO" id="GO:0006040">
    <property type="term" value="P:amino sugar metabolic process"/>
    <property type="evidence" value="ECO:0007669"/>
    <property type="project" value="InterPro"/>
</dbReference>
<reference evidence="1 2" key="1">
    <citation type="submission" date="2016-11" db="EMBL/GenBank/DDBJ databases">
        <title>Trade-off between light-utilization and light-protection in marine flavobacteria.</title>
        <authorList>
            <person name="Kumagai Y."/>
        </authorList>
    </citation>
    <scope>NUCLEOTIDE SEQUENCE [LARGE SCALE GENOMIC DNA]</scope>
    <source>
        <strain evidence="1 2">NBRC 107741</strain>
    </source>
</reference>
<dbReference type="GO" id="GO:0005524">
    <property type="term" value="F:ATP binding"/>
    <property type="evidence" value="ECO:0007669"/>
    <property type="project" value="InterPro"/>
</dbReference>
<dbReference type="PANTHER" id="PTHR30605">
    <property type="entry name" value="ANHYDRO-N-ACETYLMURAMIC ACID KINASE"/>
    <property type="match status" value="1"/>
</dbReference>
<dbReference type="OrthoDB" id="9763949at2"/>
<dbReference type="GO" id="GO:0009254">
    <property type="term" value="P:peptidoglycan turnover"/>
    <property type="evidence" value="ECO:0007669"/>
    <property type="project" value="InterPro"/>
</dbReference>
<dbReference type="InterPro" id="IPR043129">
    <property type="entry name" value="ATPase_NBD"/>
</dbReference>
<name>A0A2S7KQU3_9FLAO</name>
<keyword evidence="1" id="KW-0418">Kinase</keyword>
<sequence length="353" mass="39501">MFKDVYKVVGVMSGTSLDGVDCAYIQLSLSPDGNWDYNFLKTTTFEYDHQWQDRLRDCSLLEVGEVKQLEDDFTQHLIDILREFIGQLNGRPDAICSHGHTVWHRPELGYTRQIGDGQVLATALQLPVVCDFRTQDVALGGQGAPLVPIGDRLLFHDYEYCLNLGGFANCSMENDGQRLAYDICPVNIVLNRYAQKLGYPYDDKGRLAASGNVNESLLTRLNNLAYYQLSPPKSLGVEWVSEQIDPILVETDLPHCDMLRTLVEHMAEQIAGSIPVKSKVLITGGGAYNDFLIRRIREECEAEITIPQANLIEHKEALIFGLLGVLRFRNEVNCLASVTGAKKNHSSGKIFHP</sequence>
<protein>
    <submittedName>
        <fullName evidence="1">Anhydro-N-acetylmuramic acid kinase</fullName>
    </submittedName>
</protein>
<keyword evidence="2" id="KW-1185">Reference proteome</keyword>
<dbReference type="InterPro" id="IPR005338">
    <property type="entry name" value="Anhydro_N_Ac-Mur_kinase"/>
</dbReference>